<keyword evidence="2" id="KW-0812">Transmembrane</keyword>
<feature type="transmembrane region" description="Helical" evidence="2">
    <location>
        <begin position="288"/>
        <end position="309"/>
    </location>
</feature>
<sequence>MSSSHDTYRFQSDARQFGGLLMLLSFAALINSMSGIISAYGPNGAVVTDAKEPPFWILFSYFCQFIWATVGAFTGYMACVHDYSSKWINVFLMVAIQTIWIGYITMMVMAGQGAREDVFTNPFVPPVYNPKPADIRFIGAMGIFGVICYGIGFAGSIAFMIWGLQSYTMNTKSHSGDYFKGRMYFYSSILAIAGMIQFLLGCVVRGQYGDSLFRYGPVTCVFWVITYPGINIFIGLIQMFNGVWGIARAMGMCNFGALHFFQWSLALQWVFVLVLQDLVTSAYWGTSMAVYGPMLATWSLGLTLMPAYLDHKHQSLPETFPVYYYGINPSLSGPDLSTMSHHASGDDNEDKMDKDAAPEAPMEVQEGV</sequence>
<organism evidence="3">
    <name type="scientific">Pseudo-nitzschia australis</name>
    <dbReference type="NCBI Taxonomy" id="44445"/>
    <lineage>
        <taxon>Eukaryota</taxon>
        <taxon>Sar</taxon>
        <taxon>Stramenopiles</taxon>
        <taxon>Ochrophyta</taxon>
        <taxon>Bacillariophyta</taxon>
        <taxon>Bacillariophyceae</taxon>
        <taxon>Bacillariophycidae</taxon>
        <taxon>Bacillariales</taxon>
        <taxon>Bacillariaceae</taxon>
        <taxon>Pseudo-nitzschia</taxon>
    </lineage>
</organism>
<reference evidence="3" key="1">
    <citation type="submission" date="2021-01" db="EMBL/GenBank/DDBJ databases">
        <authorList>
            <person name="Corre E."/>
            <person name="Pelletier E."/>
            <person name="Niang G."/>
            <person name="Scheremetjew M."/>
            <person name="Finn R."/>
            <person name="Kale V."/>
            <person name="Holt S."/>
            <person name="Cochrane G."/>
            <person name="Meng A."/>
            <person name="Brown T."/>
            <person name="Cohen L."/>
        </authorList>
    </citation>
    <scope>NUCLEOTIDE SEQUENCE</scope>
    <source>
        <strain evidence="3">10249 10 AB</strain>
    </source>
</reference>
<accession>A0A7S4AXC9</accession>
<feature type="transmembrane region" description="Helical" evidence="2">
    <location>
        <begin position="90"/>
        <end position="115"/>
    </location>
</feature>
<proteinExistence type="predicted"/>
<evidence type="ECO:0000256" key="1">
    <source>
        <dbReference type="SAM" id="MobiDB-lite"/>
    </source>
</evidence>
<feature type="transmembrane region" description="Helical" evidence="2">
    <location>
        <begin position="256"/>
        <end position="276"/>
    </location>
</feature>
<feature type="transmembrane region" description="Helical" evidence="2">
    <location>
        <begin position="20"/>
        <end position="40"/>
    </location>
</feature>
<name>A0A7S4AXC9_9STRA</name>
<feature type="region of interest" description="Disordered" evidence="1">
    <location>
        <begin position="338"/>
        <end position="368"/>
    </location>
</feature>
<feature type="transmembrane region" description="Helical" evidence="2">
    <location>
        <begin position="135"/>
        <end position="162"/>
    </location>
</feature>
<keyword evidence="2" id="KW-0472">Membrane</keyword>
<dbReference type="AlphaFoldDB" id="A0A7S4AXC9"/>
<evidence type="ECO:0000313" key="3">
    <source>
        <dbReference type="EMBL" id="CAE0730091.1"/>
    </source>
</evidence>
<evidence type="ECO:0000256" key="2">
    <source>
        <dbReference type="SAM" id="Phobius"/>
    </source>
</evidence>
<feature type="transmembrane region" description="Helical" evidence="2">
    <location>
        <begin position="221"/>
        <end position="244"/>
    </location>
</feature>
<feature type="transmembrane region" description="Helical" evidence="2">
    <location>
        <begin position="183"/>
        <end position="201"/>
    </location>
</feature>
<dbReference type="EMBL" id="HBIX01034997">
    <property type="protein sequence ID" value="CAE0730091.1"/>
    <property type="molecule type" value="Transcribed_RNA"/>
</dbReference>
<keyword evidence="2" id="KW-1133">Transmembrane helix</keyword>
<gene>
    <name evidence="3" type="ORF">PAUS00366_LOCUS22877</name>
</gene>
<protein>
    <submittedName>
        <fullName evidence="3">Uncharacterized protein</fullName>
    </submittedName>
</protein>
<feature type="transmembrane region" description="Helical" evidence="2">
    <location>
        <begin position="55"/>
        <end position="78"/>
    </location>
</feature>